<dbReference type="EMBL" id="QFNY01000283">
    <property type="protein sequence ID" value="PZO98499.1"/>
    <property type="molecule type" value="Genomic_DNA"/>
</dbReference>
<gene>
    <name evidence="3" type="ORF">DI609_10540</name>
</gene>
<reference evidence="3 4" key="1">
    <citation type="submission" date="2017-11" db="EMBL/GenBank/DDBJ databases">
        <title>Infants hospitalized years apart are colonized by the same room-sourced microbial strains.</title>
        <authorList>
            <person name="Brooks B."/>
            <person name="Olm M.R."/>
            <person name="Firek B.A."/>
            <person name="Baker R."/>
            <person name="Thomas B.C."/>
            <person name="Morowitz M.J."/>
            <person name="Banfield J.F."/>
        </authorList>
    </citation>
    <scope>NUCLEOTIDE SEQUENCE [LARGE SCALE GENOMIC DNA]</scope>
    <source>
        <strain evidence="3">S2_012_000_R3_87</strain>
    </source>
</reference>
<evidence type="ECO:0000313" key="4">
    <source>
        <dbReference type="Proteomes" id="UP000249451"/>
    </source>
</evidence>
<evidence type="ECO:0000313" key="3">
    <source>
        <dbReference type="EMBL" id="PZO98499.1"/>
    </source>
</evidence>
<evidence type="ECO:0000256" key="2">
    <source>
        <dbReference type="SAM" id="Phobius"/>
    </source>
</evidence>
<organism evidence="3 4">
    <name type="scientific">Corynebacterium urealyticum</name>
    <dbReference type="NCBI Taxonomy" id="43771"/>
    <lineage>
        <taxon>Bacteria</taxon>
        <taxon>Bacillati</taxon>
        <taxon>Actinomycetota</taxon>
        <taxon>Actinomycetes</taxon>
        <taxon>Mycobacteriales</taxon>
        <taxon>Corynebacteriaceae</taxon>
        <taxon>Corynebacterium</taxon>
    </lineage>
</organism>
<dbReference type="AlphaFoldDB" id="A0A2W5B1F8"/>
<dbReference type="Proteomes" id="UP000249451">
    <property type="component" value="Unassembled WGS sequence"/>
</dbReference>
<evidence type="ECO:0000256" key="1">
    <source>
        <dbReference type="SAM" id="MobiDB-lite"/>
    </source>
</evidence>
<sequence length="88" mass="9840">MSRHDETPITSRVIPPSHPTVQGAQRRLISEIDEWLDEDDAYTDDAVPYQLNDEQQVDLFDMIAASLAAITIAGTILLLAWHLGKLLI</sequence>
<accession>A0A2W5B1F8</accession>
<keyword evidence="2" id="KW-0812">Transmembrane</keyword>
<comment type="caution">
    <text evidence="3">The sequence shown here is derived from an EMBL/GenBank/DDBJ whole genome shotgun (WGS) entry which is preliminary data.</text>
</comment>
<proteinExistence type="predicted"/>
<name>A0A2W5B1F8_9CORY</name>
<keyword evidence="2" id="KW-1133">Transmembrane helix</keyword>
<protein>
    <submittedName>
        <fullName evidence="3">Uncharacterized protein</fullName>
    </submittedName>
</protein>
<keyword evidence="2" id="KW-0472">Membrane</keyword>
<feature type="region of interest" description="Disordered" evidence="1">
    <location>
        <begin position="1"/>
        <end position="23"/>
    </location>
</feature>
<feature type="transmembrane region" description="Helical" evidence="2">
    <location>
        <begin position="62"/>
        <end position="83"/>
    </location>
</feature>